<sequence length="132" mass="15087">MNNLNSVLLEGNLVRDPERVELGENASEMTKFSIAVNRFFRNAKAEAVEEVMFITVQAWGTLAKNCLDYLHKGRGVRVVGRLRQERWSDKEGANHERIIVVAEHVEFKKDPNTTSKTEEVQELDALDQEIAF</sequence>
<reference evidence="4 5" key="2">
    <citation type="submission" date="2018-09" db="EMBL/GenBank/DDBJ databases">
        <title>Genome of Sphaerochaeta halotolerans strain 4-11.</title>
        <authorList>
            <person name="Nazina T.N."/>
            <person name="Sokolova D.S."/>
        </authorList>
    </citation>
    <scope>NUCLEOTIDE SEQUENCE [LARGE SCALE GENOMIC DNA]</scope>
    <source>
        <strain evidence="4 5">4-11</strain>
    </source>
</reference>
<dbReference type="GO" id="GO:0006260">
    <property type="term" value="P:DNA replication"/>
    <property type="evidence" value="ECO:0007669"/>
    <property type="project" value="InterPro"/>
</dbReference>
<dbReference type="SUPFAM" id="SSF50249">
    <property type="entry name" value="Nucleic acid-binding proteins"/>
    <property type="match status" value="1"/>
</dbReference>
<dbReference type="RefSeq" id="WP_117329389.1">
    <property type="nucleotide sequence ID" value="NZ_QUWK01000002.1"/>
</dbReference>
<dbReference type="OrthoDB" id="9809878at2"/>
<dbReference type="Proteomes" id="UP000264002">
    <property type="component" value="Unassembled WGS sequence"/>
</dbReference>
<dbReference type="InterPro" id="IPR011344">
    <property type="entry name" value="ssDNA-bd"/>
</dbReference>
<comment type="subunit">
    <text evidence="2">Homotetramer.</text>
</comment>
<proteinExistence type="inferred from homology"/>
<evidence type="ECO:0000313" key="4">
    <source>
        <dbReference type="EMBL" id="RFU95989.1"/>
    </source>
</evidence>
<protein>
    <recommendedName>
        <fullName evidence="2 3">Single-stranded DNA-binding protein</fullName>
        <shortName evidence="2">SSB</shortName>
    </recommendedName>
</protein>
<dbReference type="GO" id="GO:0003697">
    <property type="term" value="F:single-stranded DNA binding"/>
    <property type="evidence" value="ECO:0007669"/>
    <property type="project" value="UniProtKB-UniRule"/>
</dbReference>
<evidence type="ECO:0000256" key="2">
    <source>
        <dbReference type="HAMAP-Rule" id="MF_00984"/>
    </source>
</evidence>
<evidence type="ECO:0000256" key="1">
    <source>
        <dbReference type="ARBA" id="ARBA00023125"/>
    </source>
</evidence>
<dbReference type="AlphaFoldDB" id="A0A372MJP8"/>
<name>A0A372MJP8_9SPIR</name>
<keyword evidence="1 2" id="KW-0238">DNA-binding</keyword>
<dbReference type="Gene3D" id="2.40.50.140">
    <property type="entry name" value="Nucleic acid-binding proteins"/>
    <property type="match status" value="1"/>
</dbReference>
<dbReference type="NCBIfam" id="TIGR00621">
    <property type="entry name" value="ssb"/>
    <property type="match status" value="1"/>
</dbReference>
<accession>A0A372MJP8</accession>
<dbReference type="HAMAP" id="MF_00984">
    <property type="entry name" value="SSB"/>
    <property type="match status" value="1"/>
</dbReference>
<dbReference type="PROSITE" id="PS50935">
    <property type="entry name" value="SSB"/>
    <property type="match status" value="1"/>
</dbReference>
<dbReference type="Pfam" id="PF00436">
    <property type="entry name" value="SSB"/>
    <property type="match status" value="1"/>
</dbReference>
<organism evidence="4 5">
    <name type="scientific">Sphaerochaeta halotolerans</name>
    <dbReference type="NCBI Taxonomy" id="2293840"/>
    <lineage>
        <taxon>Bacteria</taxon>
        <taxon>Pseudomonadati</taxon>
        <taxon>Spirochaetota</taxon>
        <taxon>Spirochaetia</taxon>
        <taxon>Spirochaetales</taxon>
        <taxon>Sphaerochaetaceae</taxon>
        <taxon>Sphaerochaeta</taxon>
    </lineage>
</organism>
<dbReference type="InterPro" id="IPR012340">
    <property type="entry name" value="NA-bd_OB-fold"/>
</dbReference>
<dbReference type="PANTHER" id="PTHR10302:SF27">
    <property type="entry name" value="SINGLE-STRANDED DNA-BINDING PROTEIN"/>
    <property type="match status" value="1"/>
</dbReference>
<dbReference type="CDD" id="cd04496">
    <property type="entry name" value="SSB_OBF"/>
    <property type="match status" value="1"/>
</dbReference>
<dbReference type="PIRSF" id="PIRSF002070">
    <property type="entry name" value="SSB"/>
    <property type="match status" value="1"/>
</dbReference>
<comment type="caution">
    <text evidence="2">Lacks conserved residue(s) required for the propagation of feature annotation.</text>
</comment>
<dbReference type="PANTHER" id="PTHR10302">
    <property type="entry name" value="SINGLE-STRANDED DNA-BINDING PROTEIN"/>
    <property type="match status" value="1"/>
</dbReference>
<dbReference type="EMBL" id="QUWK01000002">
    <property type="protein sequence ID" value="RFU95989.1"/>
    <property type="molecule type" value="Genomic_DNA"/>
</dbReference>
<evidence type="ECO:0000313" key="5">
    <source>
        <dbReference type="Proteomes" id="UP000264002"/>
    </source>
</evidence>
<gene>
    <name evidence="4" type="ORF">DYP60_03010</name>
</gene>
<reference evidence="5" key="1">
    <citation type="submission" date="2018-08" db="EMBL/GenBank/DDBJ databases">
        <authorList>
            <person name="Grouzdev D.S."/>
            <person name="Krutkina M.S."/>
        </authorList>
    </citation>
    <scope>NUCLEOTIDE SEQUENCE [LARGE SCALE GENOMIC DNA]</scope>
    <source>
        <strain evidence="5">4-11</strain>
    </source>
</reference>
<dbReference type="GO" id="GO:0009295">
    <property type="term" value="C:nucleoid"/>
    <property type="evidence" value="ECO:0007669"/>
    <property type="project" value="TreeGrafter"/>
</dbReference>
<keyword evidence="5" id="KW-1185">Reference proteome</keyword>
<evidence type="ECO:0000256" key="3">
    <source>
        <dbReference type="PIRNR" id="PIRNR002070"/>
    </source>
</evidence>
<comment type="caution">
    <text evidence="4">The sequence shown here is derived from an EMBL/GenBank/DDBJ whole genome shotgun (WGS) entry which is preliminary data.</text>
</comment>
<dbReference type="InterPro" id="IPR000424">
    <property type="entry name" value="Primosome_PriB/ssb"/>
</dbReference>